<dbReference type="RefSeq" id="XP_013896570.1">
    <property type="nucleotide sequence ID" value="XM_014041116.1"/>
</dbReference>
<evidence type="ECO:0000256" key="2">
    <source>
        <dbReference type="SAM" id="MobiDB-lite"/>
    </source>
</evidence>
<evidence type="ECO:0000313" key="4">
    <source>
        <dbReference type="EMBL" id="KIY97550.1"/>
    </source>
</evidence>
<keyword evidence="5" id="KW-1185">Reference proteome</keyword>
<feature type="compositionally biased region" description="Low complexity" evidence="2">
    <location>
        <begin position="132"/>
        <end position="146"/>
    </location>
</feature>
<feature type="compositionally biased region" description="Polar residues" evidence="2">
    <location>
        <begin position="1"/>
        <end position="10"/>
    </location>
</feature>
<feature type="region of interest" description="Disordered" evidence="2">
    <location>
        <begin position="1"/>
        <end position="59"/>
    </location>
</feature>
<name>A0A0D2MSR2_9CHLO</name>
<keyword evidence="1" id="KW-1015">Disulfide bond</keyword>
<feature type="region of interest" description="Disordered" evidence="2">
    <location>
        <begin position="78"/>
        <end position="157"/>
    </location>
</feature>
<keyword evidence="1" id="KW-0245">EGF-like domain</keyword>
<feature type="compositionally biased region" description="Low complexity" evidence="2">
    <location>
        <begin position="49"/>
        <end position="59"/>
    </location>
</feature>
<dbReference type="AlphaFoldDB" id="A0A0D2MSR2"/>
<proteinExistence type="predicted"/>
<gene>
    <name evidence="4" type="ORF">MNEG_10413</name>
</gene>
<organism evidence="4 5">
    <name type="scientific">Monoraphidium neglectum</name>
    <dbReference type="NCBI Taxonomy" id="145388"/>
    <lineage>
        <taxon>Eukaryota</taxon>
        <taxon>Viridiplantae</taxon>
        <taxon>Chlorophyta</taxon>
        <taxon>core chlorophytes</taxon>
        <taxon>Chlorophyceae</taxon>
        <taxon>CS clade</taxon>
        <taxon>Sphaeropleales</taxon>
        <taxon>Selenastraceae</taxon>
        <taxon>Monoraphidium</taxon>
    </lineage>
</organism>
<dbReference type="PROSITE" id="PS00022">
    <property type="entry name" value="EGF_1"/>
    <property type="match status" value="1"/>
</dbReference>
<feature type="domain" description="EGF-like" evidence="3">
    <location>
        <begin position="187"/>
        <end position="220"/>
    </location>
</feature>
<dbReference type="OrthoDB" id="6130531at2759"/>
<dbReference type="KEGG" id="mng:MNEG_10413"/>
<dbReference type="EMBL" id="KK102523">
    <property type="protein sequence ID" value="KIY97550.1"/>
    <property type="molecule type" value="Genomic_DNA"/>
</dbReference>
<feature type="disulfide bond" evidence="1">
    <location>
        <begin position="210"/>
        <end position="219"/>
    </location>
</feature>
<evidence type="ECO:0000313" key="5">
    <source>
        <dbReference type="Proteomes" id="UP000054498"/>
    </source>
</evidence>
<dbReference type="PROSITE" id="PS50026">
    <property type="entry name" value="EGF_3"/>
    <property type="match status" value="1"/>
</dbReference>
<dbReference type="InterPro" id="IPR000742">
    <property type="entry name" value="EGF"/>
</dbReference>
<dbReference type="Proteomes" id="UP000054498">
    <property type="component" value="Unassembled WGS sequence"/>
</dbReference>
<keyword evidence="4" id="KW-0808">Transferase</keyword>
<feature type="compositionally biased region" description="Basic and acidic residues" evidence="2">
    <location>
        <begin position="118"/>
        <end position="131"/>
    </location>
</feature>
<dbReference type="GO" id="GO:0016740">
    <property type="term" value="F:transferase activity"/>
    <property type="evidence" value="ECO:0007669"/>
    <property type="project" value="UniProtKB-KW"/>
</dbReference>
<reference evidence="4 5" key="1">
    <citation type="journal article" date="2013" name="BMC Genomics">
        <title>Reconstruction of the lipid metabolism for the microalga Monoraphidium neglectum from its genome sequence reveals characteristics suitable for biofuel production.</title>
        <authorList>
            <person name="Bogen C."/>
            <person name="Al-Dilaimi A."/>
            <person name="Albersmeier A."/>
            <person name="Wichmann J."/>
            <person name="Grundmann M."/>
            <person name="Rupp O."/>
            <person name="Lauersen K.J."/>
            <person name="Blifernez-Klassen O."/>
            <person name="Kalinowski J."/>
            <person name="Goesmann A."/>
            <person name="Mussgnug J.H."/>
            <person name="Kruse O."/>
        </authorList>
    </citation>
    <scope>NUCLEOTIDE SEQUENCE [LARGE SCALE GENOMIC DNA]</scope>
    <source>
        <strain evidence="4 5">SAG 48.87</strain>
    </source>
</reference>
<protein>
    <submittedName>
        <fullName evidence="4">Exostosin-like glycosyltransferase</fullName>
    </submittedName>
</protein>
<comment type="caution">
    <text evidence="1">Lacks conserved residue(s) required for the propagation of feature annotation.</text>
</comment>
<accession>A0A0D2MSR2</accession>
<evidence type="ECO:0000256" key="1">
    <source>
        <dbReference type="PROSITE-ProRule" id="PRU00076"/>
    </source>
</evidence>
<dbReference type="GeneID" id="25727573"/>
<feature type="disulfide bond" evidence="1">
    <location>
        <begin position="191"/>
        <end position="201"/>
    </location>
</feature>
<sequence length="349" mass="36217">MTSNAATRHTSNPHDAPTTGGSRADAEPAGRSLQQPASDGAHAGGHGGESSQQAAIASGSGAGAVVGALMASIRSPVSTATAGLVSDSSDIDNGVPAGSARSPAGQSSERRHHRPRKHEQQGKEQHGKEQQQEQQQRQQQQQQQHPRQQHHRPRGRVYQGRCVGATGGWCGGYQSQSLVDFRAPPIMSKPCASGCSGVGNCRGDTGTCDCPAGWGGPRCAGICDDDIGACYCDPKLGNPKYGRIPAPEGSPPGTLPVQEGRPLFDPCSRLADDGKGNKLNWHHITVPYDKVYGPEGWCVLNAPKIPVCGCGLDGYGGAGCGLRSEMVCPNQCSGRGACRRGFCACDAGC</sequence>
<evidence type="ECO:0000259" key="3">
    <source>
        <dbReference type="PROSITE" id="PS50026"/>
    </source>
</evidence>